<evidence type="ECO:0000256" key="1">
    <source>
        <dbReference type="ARBA" id="ARBA00004651"/>
    </source>
</evidence>
<evidence type="ECO:0000256" key="8">
    <source>
        <dbReference type="PIRNR" id="PIRNR038981"/>
    </source>
</evidence>
<feature type="transmembrane region" description="Helical" evidence="9">
    <location>
        <begin position="155"/>
        <end position="175"/>
    </location>
</feature>
<dbReference type="PANTHER" id="PTHR21421">
    <property type="entry name" value="GUSTATORY RECEPTOR"/>
    <property type="match status" value="1"/>
</dbReference>
<comment type="similarity">
    <text evidence="2">Belongs to the insect chemoreceptor superfamily. Gustatory receptor (GR) family. Gr5a subfamily.</text>
</comment>
<comment type="function">
    <text evidence="8">Plays a role in the sugar gustatory response.</text>
</comment>
<dbReference type="Pfam" id="PF06151">
    <property type="entry name" value="Trehalose_recp"/>
    <property type="match status" value="1"/>
</dbReference>
<evidence type="ECO:0000313" key="10">
    <source>
        <dbReference type="EMBL" id="KAJ1523353.1"/>
    </source>
</evidence>
<feature type="transmembrane region" description="Helical" evidence="9">
    <location>
        <begin position="60"/>
        <end position="83"/>
    </location>
</feature>
<organism evidence="10 11">
    <name type="scientific">Megalurothrips usitatus</name>
    <name type="common">bean blossom thrips</name>
    <dbReference type="NCBI Taxonomy" id="439358"/>
    <lineage>
        <taxon>Eukaryota</taxon>
        <taxon>Metazoa</taxon>
        <taxon>Ecdysozoa</taxon>
        <taxon>Arthropoda</taxon>
        <taxon>Hexapoda</taxon>
        <taxon>Insecta</taxon>
        <taxon>Pterygota</taxon>
        <taxon>Neoptera</taxon>
        <taxon>Paraneoptera</taxon>
        <taxon>Thysanoptera</taxon>
        <taxon>Terebrantia</taxon>
        <taxon>Thripoidea</taxon>
        <taxon>Thripidae</taxon>
        <taxon>Megalurothrips</taxon>
    </lineage>
</organism>
<keyword evidence="11" id="KW-1185">Reference proteome</keyword>
<keyword evidence="3" id="KW-1003">Cell membrane</keyword>
<keyword evidence="4 9" id="KW-0812">Transmembrane</keyword>
<sequence length="378" mass="42180">MRLPLRVGQVFSVMPVDVATGAWSPRRAVYAVLLSCGLSALAASSAAMQLLKEKRVLTDLMVVVFYLLASVMSWLFVQLGRGWATLLGAFRAQERQHGVSPGLRRRLTLITGVLLSLALVEHSLSQMQNISAVLHARPNASGFGEYFEAYYRGQFPMVILVLGYWPVTAPVVMFLNFSATFLWNFTDLFIMLMGVSVASRFKLLQQSVSVASGNTPKLRPPPVLGRAYWRDARRAYNSLSKLVRLVDQALNVQLFVSFLNNLYFICMQLLRGFDARSDPSLTWVARGYVLFSFAFLVGRTSAVSLLVSSVHENSRAMQDVLYCVCSEDYSEEVYRFLVQVTSEMVGFSGLKMFKVTRGLLLTVAGTILTYEVVLVQLN</sequence>
<feature type="transmembrane region" description="Helical" evidence="9">
    <location>
        <begin position="28"/>
        <end position="48"/>
    </location>
</feature>
<dbReference type="InterPro" id="IPR009318">
    <property type="entry name" value="Gustatory_rcpt"/>
</dbReference>
<dbReference type="GO" id="GO:0008527">
    <property type="term" value="F:taste receptor activity"/>
    <property type="evidence" value="ECO:0007669"/>
    <property type="project" value="InterPro"/>
</dbReference>
<dbReference type="GO" id="GO:0050916">
    <property type="term" value="P:sensory perception of sweet taste"/>
    <property type="evidence" value="ECO:0007669"/>
    <property type="project" value="UniProtKB-ARBA"/>
</dbReference>
<evidence type="ECO:0000256" key="3">
    <source>
        <dbReference type="ARBA" id="ARBA00022475"/>
    </source>
</evidence>
<name>A0AAV7XFL6_9NEOP</name>
<gene>
    <name evidence="10" type="ORF">ONE63_001222</name>
</gene>
<dbReference type="GO" id="GO:0007165">
    <property type="term" value="P:signal transduction"/>
    <property type="evidence" value="ECO:0007669"/>
    <property type="project" value="UniProtKB-KW"/>
</dbReference>
<evidence type="ECO:0000256" key="5">
    <source>
        <dbReference type="ARBA" id="ARBA00022989"/>
    </source>
</evidence>
<dbReference type="GO" id="GO:0005886">
    <property type="term" value="C:plasma membrane"/>
    <property type="evidence" value="ECO:0007669"/>
    <property type="project" value="UniProtKB-SubCell"/>
</dbReference>
<keyword evidence="6 9" id="KW-0472">Membrane</keyword>
<dbReference type="PIRSF" id="PIRSF038981">
    <property type="entry name" value="GRP"/>
    <property type="match status" value="1"/>
</dbReference>
<dbReference type="AlphaFoldDB" id="A0AAV7XFL6"/>
<dbReference type="EMBL" id="JAPTSV010000010">
    <property type="protein sequence ID" value="KAJ1523353.1"/>
    <property type="molecule type" value="Genomic_DNA"/>
</dbReference>
<keyword evidence="8" id="KW-0807">Transducer</keyword>
<evidence type="ECO:0000256" key="9">
    <source>
        <dbReference type="SAM" id="Phobius"/>
    </source>
</evidence>
<accession>A0AAV7XFL6</accession>
<evidence type="ECO:0000313" key="11">
    <source>
        <dbReference type="Proteomes" id="UP001075354"/>
    </source>
</evidence>
<evidence type="ECO:0000256" key="4">
    <source>
        <dbReference type="ARBA" id="ARBA00022692"/>
    </source>
</evidence>
<evidence type="ECO:0000256" key="6">
    <source>
        <dbReference type="ARBA" id="ARBA00023136"/>
    </source>
</evidence>
<protein>
    <recommendedName>
        <fullName evidence="8">Gustatory receptor</fullName>
    </recommendedName>
</protein>
<keyword evidence="7 8" id="KW-0675">Receptor</keyword>
<dbReference type="PANTHER" id="PTHR21421:SF29">
    <property type="entry name" value="GUSTATORY RECEPTOR 5A FOR TREHALOSE-RELATED"/>
    <property type="match status" value="1"/>
</dbReference>
<comment type="subcellular location">
    <subcellularLocation>
        <location evidence="1">Cell membrane</location>
        <topology evidence="1">Multi-pass membrane protein</topology>
    </subcellularLocation>
</comment>
<keyword evidence="5 9" id="KW-1133">Transmembrane helix</keyword>
<proteinExistence type="inferred from homology"/>
<evidence type="ECO:0000256" key="7">
    <source>
        <dbReference type="ARBA" id="ARBA00023170"/>
    </source>
</evidence>
<evidence type="ECO:0000256" key="2">
    <source>
        <dbReference type="ARBA" id="ARBA00005327"/>
    </source>
</evidence>
<reference evidence="10" key="1">
    <citation type="submission" date="2022-12" db="EMBL/GenBank/DDBJ databases">
        <title>Chromosome-level genome assembly of the bean flower thrips Megalurothrips usitatus.</title>
        <authorList>
            <person name="Ma L."/>
            <person name="Liu Q."/>
            <person name="Li H."/>
            <person name="Cai W."/>
        </authorList>
    </citation>
    <scope>NUCLEOTIDE SEQUENCE</scope>
    <source>
        <strain evidence="10">Cailab_2022a</strain>
    </source>
</reference>
<dbReference type="Proteomes" id="UP001075354">
    <property type="component" value="Chromosome 10"/>
</dbReference>
<comment type="caution">
    <text evidence="10">The sequence shown here is derived from an EMBL/GenBank/DDBJ whole genome shotgun (WGS) entry which is preliminary data.</text>
</comment>